<evidence type="ECO:0000256" key="2">
    <source>
        <dbReference type="SAM" id="SignalP"/>
    </source>
</evidence>
<name>A0A6J8DU08_MYTCO</name>
<dbReference type="AlphaFoldDB" id="A0A6J8DU08"/>
<feature type="signal peptide" evidence="2">
    <location>
        <begin position="1"/>
        <end position="34"/>
    </location>
</feature>
<protein>
    <submittedName>
        <fullName evidence="3">Uncharacterized protein</fullName>
    </submittedName>
</protein>
<evidence type="ECO:0000256" key="1">
    <source>
        <dbReference type="SAM" id="MobiDB-lite"/>
    </source>
</evidence>
<proteinExistence type="predicted"/>
<dbReference type="SUPFAM" id="SSF48726">
    <property type="entry name" value="Immunoglobulin"/>
    <property type="match status" value="1"/>
</dbReference>
<feature type="compositionally biased region" description="Basic and acidic residues" evidence="1">
    <location>
        <begin position="356"/>
        <end position="365"/>
    </location>
</feature>
<dbReference type="InterPro" id="IPR036179">
    <property type="entry name" value="Ig-like_dom_sf"/>
</dbReference>
<keyword evidence="2" id="KW-0732">Signal</keyword>
<evidence type="ECO:0000313" key="4">
    <source>
        <dbReference type="Proteomes" id="UP000507470"/>
    </source>
</evidence>
<reference evidence="3 4" key="1">
    <citation type="submission" date="2020-06" db="EMBL/GenBank/DDBJ databases">
        <authorList>
            <person name="Li R."/>
            <person name="Bekaert M."/>
        </authorList>
    </citation>
    <scope>NUCLEOTIDE SEQUENCE [LARGE SCALE GENOMIC DNA]</scope>
    <source>
        <strain evidence="4">wild</strain>
    </source>
</reference>
<organism evidence="3 4">
    <name type="scientific">Mytilus coruscus</name>
    <name type="common">Sea mussel</name>
    <dbReference type="NCBI Taxonomy" id="42192"/>
    <lineage>
        <taxon>Eukaryota</taxon>
        <taxon>Metazoa</taxon>
        <taxon>Spiralia</taxon>
        <taxon>Lophotrochozoa</taxon>
        <taxon>Mollusca</taxon>
        <taxon>Bivalvia</taxon>
        <taxon>Autobranchia</taxon>
        <taxon>Pteriomorphia</taxon>
        <taxon>Mytilida</taxon>
        <taxon>Mytiloidea</taxon>
        <taxon>Mytilidae</taxon>
        <taxon>Mytilinae</taxon>
        <taxon>Mytilus</taxon>
    </lineage>
</organism>
<dbReference type="Proteomes" id="UP000507470">
    <property type="component" value="Unassembled WGS sequence"/>
</dbReference>
<evidence type="ECO:0000313" key="3">
    <source>
        <dbReference type="EMBL" id="CAC5411212.1"/>
    </source>
</evidence>
<accession>A0A6J8DU08</accession>
<sequence length="365" mass="42157">MLQSFNCRFFFTIVNKNSTVMWFKLLMLINLCAAFPLKCPEPAQWALRAHSHCADPSKYFCLKNDLINGYSENCTRSDFQQPGRKAVLRGGIDADICSKERYQPFPIRFYTNVSTYCLFFKSFCNEEGQVVYDHGNRNTDTTCRCDYRRGYDFLVKPNNPCFCKPSHEDCSCFLKTCSNTSHTISPDYQCIYITDGNLVTQCRPITDEEDISRRRSEILETTPMDQNVSFPVYFIGEPEGKITLYEGESFELKYRTSRREWDVVIYQNGILVDDEGKLFIKHVHLKDEGLYYAECYGLRSKYTKLTVLLPSFAEDHEPEARDMPKNNQNLCDPSQSNQTEISSHPQQPDGLGGPEPDCHPRGMEK</sequence>
<feature type="region of interest" description="Disordered" evidence="1">
    <location>
        <begin position="317"/>
        <end position="365"/>
    </location>
</feature>
<feature type="compositionally biased region" description="Polar residues" evidence="1">
    <location>
        <begin position="325"/>
        <end position="346"/>
    </location>
</feature>
<keyword evidence="4" id="KW-1185">Reference proteome</keyword>
<feature type="chain" id="PRO_5026823840" evidence="2">
    <location>
        <begin position="35"/>
        <end position="365"/>
    </location>
</feature>
<dbReference type="EMBL" id="CACVKT020007838">
    <property type="protein sequence ID" value="CAC5411212.1"/>
    <property type="molecule type" value="Genomic_DNA"/>
</dbReference>
<gene>
    <name evidence="3" type="ORF">MCOR_44332</name>
</gene>